<organism evidence="1 2">
    <name type="scientific">Kluyvera georgiana ATCC 51603</name>
    <dbReference type="NCBI Taxonomy" id="1354264"/>
    <lineage>
        <taxon>Bacteria</taxon>
        <taxon>Pseudomonadati</taxon>
        <taxon>Pseudomonadota</taxon>
        <taxon>Gammaproteobacteria</taxon>
        <taxon>Enterobacterales</taxon>
        <taxon>Enterobacteriaceae</taxon>
        <taxon>Kluyvera</taxon>
    </lineage>
</organism>
<evidence type="ECO:0000313" key="1">
    <source>
        <dbReference type="EMBL" id="OAT55693.1"/>
    </source>
</evidence>
<protein>
    <submittedName>
        <fullName evidence="1">Uncharacterized protein</fullName>
    </submittedName>
</protein>
<proteinExistence type="predicted"/>
<name>A0A1B7K6F7_9ENTR</name>
<dbReference type="RefSeq" id="WP_164092360.1">
    <property type="nucleotide sequence ID" value="NZ_LXEU01000015.1"/>
</dbReference>
<accession>A0A1B7K6F7</accession>
<evidence type="ECO:0000313" key="2">
    <source>
        <dbReference type="Proteomes" id="UP000078386"/>
    </source>
</evidence>
<dbReference type="EMBL" id="LXEU01000015">
    <property type="protein sequence ID" value="OAT55693.1"/>
    <property type="molecule type" value="Genomic_DNA"/>
</dbReference>
<dbReference type="AlphaFoldDB" id="A0A1B7K6F7"/>
<gene>
    <name evidence="1" type="ORF">M989_00714</name>
</gene>
<keyword evidence="2" id="KW-1185">Reference proteome</keyword>
<comment type="caution">
    <text evidence="1">The sequence shown here is derived from an EMBL/GenBank/DDBJ whole genome shotgun (WGS) entry which is preliminary data.</text>
</comment>
<sequence>MSKRNSKKQQTVKAVVTSQPVSAPKEFGVEEMLSELEAIVAQAESRQAEERAA</sequence>
<reference evidence="1 2" key="1">
    <citation type="submission" date="2016-04" db="EMBL/GenBank/DDBJ databases">
        <title>ATOL: Assembling a taxonomically balanced genome-scale reconstruction of the evolutionary history of the Enterobacteriaceae.</title>
        <authorList>
            <person name="Plunkett G.III."/>
            <person name="Neeno-Eckwall E.C."/>
            <person name="Glasner J.D."/>
            <person name="Perna N.T."/>
        </authorList>
    </citation>
    <scope>NUCLEOTIDE SEQUENCE [LARGE SCALE GENOMIC DNA]</scope>
    <source>
        <strain evidence="1 2">ATCC 51603</strain>
    </source>
</reference>
<dbReference type="Proteomes" id="UP000078386">
    <property type="component" value="Unassembled WGS sequence"/>
</dbReference>
<dbReference type="PATRIC" id="fig|1354264.4.peg.741"/>